<feature type="transmembrane region" description="Helical" evidence="2">
    <location>
        <begin position="257"/>
        <end position="274"/>
    </location>
</feature>
<evidence type="ECO:0000259" key="3">
    <source>
        <dbReference type="PROSITE" id="PS50076"/>
    </source>
</evidence>
<reference evidence="4 5" key="1">
    <citation type="submission" date="2019-01" db="EMBL/GenBank/DDBJ databases">
        <title>Senegalimassilia sp. nov. KGMB04484 isolated human feces.</title>
        <authorList>
            <person name="Han K.-I."/>
            <person name="Kim J.-S."/>
            <person name="Lee K.C."/>
            <person name="Suh M.K."/>
            <person name="Eom M.K."/>
            <person name="Lee J.H."/>
            <person name="Park S.-H."/>
            <person name="Kang S.W."/>
            <person name="Park J.-E."/>
            <person name="Oh B.S."/>
            <person name="Yu S.Y."/>
            <person name="Choi S.-H."/>
            <person name="Lee D.H."/>
            <person name="Yoon H."/>
            <person name="Kim B.-Y."/>
            <person name="Lee J.H."/>
            <person name="Lee J.-S."/>
        </authorList>
    </citation>
    <scope>NUCLEOTIDE SEQUENCE [LARGE SCALE GENOMIC DNA]</scope>
    <source>
        <strain evidence="4 5">KGMB04484</strain>
    </source>
</reference>
<feature type="transmembrane region" description="Helical" evidence="2">
    <location>
        <begin position="197"/>
        <end position="225"/>
    </location>
</feature>
<gene>
    <name evidence="4" type="ORF">ET524_07700</name>
</gene>
<dbReference type="RefSeq" id="WP_129424683.1">
    <property type="nucleotide sequence ID" value="NZ_SDPW01000001.1"/>
</dbReference>
<dbReference type="InterPro" id="IPR001623">
    <property type="entry name" value="DnaJ_domain"/>
</dbReference>
<proteinExistence type="predicted"/>
<comment type="caution">
    <text evidence="4">The sequence shown here is derived from an EMBL/GenBank/DDBJ whole genome shotgun (WGS) entry which is preliminary data.</text>
</comment>
<dbReference type="PANTHER" id="PTHR24074">
    <property type="entry name" value="CO-CHAPERONE PROTEIN DJLA"/>
    <property type="match status" value="1"/>
</dbReference>
<sequence length="291" mass="31392">MKKSEALKILGLSEGATDDDIKRAHRKLVIAHHPDKFPLDSKEHAEAEELTKQINEARDVLINRSWTPEFDPRRDPRPYAGNPYAHPSGYGAGAPGQGGSGAGAGSDPFDPFAGWPFGTPGQTTYVWTSWDGMHGASRGQGGTNAGWPFGDFTVEYDPFDPFAPFRATHADTQTSEEIFAKAKKDLRMEAGVVAGKVAALALLSIVGSAATGLFLYVMASIIYGLYKRMGSLLVMLLVPIMLFGAPLIFLLAPHNGLVNGPLTIAFLISVLFDFQNIRDKARVYNAAKVGL</sequence>
<evidence type="ECO:0000256" key="2">
    <source>
        <dbReference type="SAM" id="Phobius"/>
    </source>
</evidence>
<evidence type="ECO:0000256" key="1">
    <source>
        <dbReference type="SAM" id="MobiDB-lite"/>
    </source>
</evidence>
<name>A0A4Q2JZ65_9ACTN</name>
<evidence type="ECO:0000313" key="5">
    <source>
        <dbReference type="Proteomes" id="UP000293345"/>
    </source>
</evidence>
<feature type="domain" description="J" evidence="3">
    <location>
        <begin position="5"/>
        <end position="74"/>
    </location>
</feature>
<feature type="compositionally biased region" description="Gly residues" evidence="1">
    <location>
        <begin position="90"/>
        <end position="104"/>
    </location>
</feature>
<accession>A0A4Q2JZ65</accession>
<organism evidence="4 5">
    <name type="scientific">Senegalimassilia faecalis</name>
    <dbReference type="NCBI Taxonomy" id="2509433"/>
    <lineage>
        <taxon>Bacteria</taxon>
        <taxon>Bacillati</taxon>
        <taxon>Actinomycetota</taxon>
        <taxon>Coriobacteriia</taxon>
        <taxon>Coriobacteriales</taxon>
        <taxon>Coriobacteriaceae</taxon>
        <taxon>Senegalimassilia</taxon>
    </lineage>
</organism>
<dbReference type="EMBL" id="SDPW01000001">
    <property type="protein sequence ID" value="RXZ54375.1"/>
    <property type="molecule type" value="Genomic_DNA"/>
</dbReference>
<dbReference type="Gene3D" id="1.10.287.110">
    <property type="entry name" value="DnaJ domain"/>
    <property type="match status" value="1"/>
</dbReference>
<dbReference type="OrthoDB" id="9811070at2"/>
<keyword evidence="2" id="KW-1133">Transmembrane helix</keyword>
<dbReference type="PROSITE" id="PS50076">
    <property type="entry name" value="DNAJ_2"/>
    <property type="match status" value="1"/>
</dbReference>
<feature type="region of interest" description="Disordered" evidence="1">
    <location>
        <begin position="66"/>
        <end position="110"/>
    </location>
</feature>
<feature type="transmembrane region" description="Helical" evidence="2">
    <location>
        <begin position="232"/>
        <end position="251"/>
    </location>
</feature>
<keyword evidence="2" id="KW-0812">Transmembrane</keyword>
<dbReference type="InterPro" id="IPR050817">
    <property type="entry name" value="DjlA_DnaK_co-chaperone"/>
</dbReference>
<dbReference type="PRINTS" id="PR00625">
    <property type="entry name" value="JDOMAIN"/>
</dbReference>
<keyword evidence="2" id="KW-0472">Membrane</keyword>
<evidence type="ECO:0000313" key="4">
    <source>
        <dbReference type="EMBL" id="RXZ54375.1"/>
    </source>
</evidence>
<dbReference type="AlphaFoldDB" id="A0A4Q2JZ65"/>
<dbReference type="CDD" id="cd06257">
    <property type="entry name" value="DnaJ"/>
    <property type="match status" value="1"/>
</dbReference>
<keyword evidence="5" id="KW-1185">Reference proteome</keyword>
<dbReference type="SMART" id="SM00271">
    <property type="entry name" value="DnaJ"/>
    <property type="match status" value="1"/>
</dbReference>
<dbReference type="Pfam" id="PF00226">
    <property type="entry name" value="DnaJ"/>
    <property type="match status" value="1"/>
</dbReference>
<dbReference type="InterPro" id="IPR036869">
    <property type="entry name" value="J_dom_sf"/>
</dbReference>
<protein>
    <submittedName>
        <fullName evidence="4">J domain-containing protein</fullName>
    </submittedName>
</protein>
<dbReference type="Proteomes" id="UP000293345">
    <property type="component" value="Unassembled WGS sequence"/>
</dbReference>
<dbReference type="SUPFAM" id="SSF46565">
    <property type="entry name" value="Chaperone J-domain"/>
    <property type="match status" value="1"/>
</dbReference>